<dbReference type="Gene3D" id="2.40.33.40">
    <property type="entry name" value="Phosphotransferase system, glucitol/sorbitol-specific IIA component"/>
    <property type="match status" value="1"/>
</dbReference>
<reference evidence="1" key="1">
    <citation type="submission" date="2021-12" db="EMBL/GenBank/DDBJ databases">
        <title>Alicyclobacillaceae gen. nov., sp. nov., isolated from chalcocite enrichment system.</title>
        <authorList>
            <person name="Jiang Z."/>
        </authorList>
    </citation>
    <scope>NUCLEOTIDE SEQUENCE</scope>
    <source>
        <strain evidence="1">MYW30-H2</strain>
    </source>
</reference>
<protein>
    <submittedName>
        <fullName evidence="1">PTS glucitol/sorbitol transporter subunit IIA</fullName>
    </submittedName>
</protein>
<dbReference type="SUPFAM" id="SSF141530">
    <property type="entry name" value="PTSIIA/GutA-like"/>
    <property type="match status" value="1"/>
</dbReference>
<dbReference type="RefSeq" id="WP_347437087.1">
    <property type="nucleotide sequence ID" value="NZ_CP089291.1"/>
</dbReference>
<proteinExistence type="predicted"/>
<dbReference type="PANTHER" id="PTHR40398:SF1">
    <property type="entry name" value="PTS SYSTEM GLUCITOL_SORBITOL-SPECIFIC EIIA COMPONENT"/>
    <property type="match status" value="1"/>
</dbReference>
<sequence length="117" mass="13020">MKTSVVSSIGPMALAFEDEKVIILFGPKAPNELKDVSIIHETKEYDYQPLKVGTRLVLGTHEYTIEKIGTEAYNNLTELGHISVYFTDAPAEVLPGSIYVTPHIFPRLTPGDEIKFL</sequence>
<dbReference type="EMBL" id="CP089291">
    <property type="protein sequence ID" value="UOF90393.1"/>
    <property type="molecule type" value="Genomic_DNA"/>
</dbReference>
<dbReference type="Proteomes" id="UP000830167">
    <property type="component" value="Chromosome"/>
</dbReference>
<dbReference type="InterPro" id="IPR004716">
    <property type="entry name" value="PTS_IIA_glucitol/sorbitol-sp"/>
</dbReference>
<evidence type="ECO:0000313" key="2">
    <source>
        <dbReference type="Proteomes" id="UP000830167"/>
    </source>
</evidence>
<gene>
    <name evidence="1" type="ORF">LSG31_21475</name>
</gene>
<evidence type="ECO:0000313" key="1">
    <source>
        <dbReference type="EMBL" id="UOF90393.1"/>
    </source>
</evidence>
<organism evidence="1 2">
    <name type="scientific">Fodinisporobacter ferrooxydans</name>
    <dbReference type="NCBI Taxonomy" id="2901836"/>
    <lineage>
        <taxon>Bacteria</taxon>
        <taxon>Bacillati</taxon>
        <taxon>Bacillota</taxon>
        <taxon>Bacilli</taxon>
        <taxon>Bacillales</taxon>
        <taxon>Alicyclobacillaceae</taxon>
        <taxon>Fodinisporobacter</taxon>
    </lineage>
</organism>
<dbReference type="PANTHER" id="PTHR40398">
    <property type="entry name" value="PTS SYSTEM GLUCITOL/SORBITOL-SPECIFIC EIIA COMPONENT"/>
    <property type="match status" value="1"/>
</dbReference>
<dbReference type="Pfam" id="PF03829">
    <property type="entry name" value="PTSIIA_gutA"/>
    <property type="match status" value="1"/>
</dbReference>
<dbReference type="InterPro" id="IPR036665">
    <property type="entry name" value="PTS_IIA_glucitol/sorbitol_sf"/>
</dbReference>
<accession>A0ABY4CMJ8</accession>
<keyword evidence="2" id="KW-1185">Reference proteome</keyword>
<name>A0ABY4CMJ8_9BACL</name>